<accession>A0A2W7TZ51</accession>
<name>A0A2W7TZ51_9FLAO</name>
<dbReference type="Proteomes" id="UP000249177">
    <property type="component" value="Unassembled WGS sequence"/>
</dbReference>
<dbReference type="OrthoDB" id="660497at2"/>
<gene>
    <name evidence="2" type="ORF">DOS84_05595</name>
</gene>
<sequence>MKKLFLLFAVAFSGTTFAQSTLKDDIDVVQSVYGKSKSELVSQYMALSGTQATDFAKIYDAYEIERKKLGEEKIHLINQYATDYANLTDDKADAIAKGALKNNIAYDKLYSSYYEKVKKAIGATNATKFIQLEIYLQTEIRSSLQNAIPFVGELEMSKVK</sequence>
<evidence type="ECO:0000313" key="3">
    <source>
        <dbReference type="Proteomes" id="UP000249177"/>
    </source>
</evidence>
<reference evidence="2 3" key="1">
    <citation type="submission" date="2018-06" db="EMBL/GenBank/DDBJ databases">
        <title>Flavobacterium sp IMCC34762, genome.</title>
        <authorList>
            <person name="Joung Y."/>
            <person name="Cho J."/>
            <person name="Song J."/>
        </authorList>
    </citation>
    <scope>NUCLEOTIDE SEQUENCE [LARGE SCALE GENOMIC DNA]</scope>
    <source>
        <strain evidence="2 3">IMCC34762</strain>
    </source>
</reference>
<proteinExistence type="predicted"/>
<comment type="caution">
    <text evidence="2">The sequence shown here is derived from an EMBL/GenBank/DDBJ whole genome shotgun (WGS) entry which is preliminary data.</text>
</comment>
<feature type="chain" id="PRO_5015984952" description="OmpH family outer membrane protein" evidence="1">
    <location>
        <begin position="19"/>
        <end position="160"/>
    </location>
</feature>
<keyword evidence="1" id="KW-0732">Signal</keyword>
<dbReference type="EMBL" id="QKXH01000003">
    <property type="protein sequence ID" value="PZX94100.1"/>
    <property type="molecule type" value="Genomic_DNA"/>
</dbReference>
<dbReference type="RefSeq" id="WP_111409136.1">
    <property type="nucleotide sequence ID" value="NZ_QKXH01000003.1"/>
</dbReference>
<keyword evidence="3" id="KW-1185">Reference proteome</keyword>
<evidence type="ECO:0000313" key="2">
    <source>
        <dbReference type="EMBL" id="PZX94100.1"/>
    </source>
</evidence>
<evidence type="ECO:0000256" key="1">
    <source>
        <dbReference type="SAM" id="SignalP"/>
    </source>
</evidence>
<organism evidence="2 3">
    <name type="scientific">Flavobacterium aquariorum</name>
    <dbReference type="NCBI Taxonomy" id="2217670"/>
    <lineage>
        <taxon>Bacteria</taxon>
        <taxon>Pseudomonadati</taxon>
        <taxon>Bacteroidota</taxon>
        <taxon>Flavobacteriia</taxon>
        <taxon>Flavobacteriales</taxon>
        <taxon>Flavobacteriaceae</taxon>
        <taxon>Flavobacterium</taxon>
    </lineage>
</organism>
<dbReference type="AlphaFoldDB" id="A0A2W7TZ51"/>
<feature type="signal peptide" evidence="1">
    <location>
        <begin position="1"/>
        <end position="18"/>
    </location>
</feature>
<evidence type="ECO:0008006" key="4">
    <source>
        <dbReference type="Google" id="ProtNLM"/>
    </source>
</evidence>
<protein>
    <recommendedName>
        <fullName evidence="4">OmpH family outer membrane protein</fullName>
    </recommendedName>
</protein>